<protein>
    <submittedName>
        <fullName evidence="2">Uncharacterized protein</fullName>
    </submittedName>
</protein>
<proteinExistence type="predicted"/>
<keyword evidence="3" id="KW-1185">Reference proteome</keyword>
<dbReference type="Proteomes" id="UP000060699">
    <property type="component" value="Chromosome"/>
</dbReference>
<dbReference type="EMBL" id="CP013729">
    <property type="protein sequence ID" value="ALV06883.1"/>
    <property type="molecule type" value="Genomic_DNA"/>
</dbReference>
<name>A0A0U3MV62_9BURK</name>
<evidence type="ECO:0000313" key="3">
    <source>
        <dbReference type="Proteomes" id="UP000060699"/>
    </source>
</evidence>
<feature type="region of interest" description="Disordered" evidence="1">
    <location>
        <begin position="22"/>
        <end position="80"/>
    </location>
</feature>
<feature type="compositionally biased region" description="Basic and acidic residues" evidence="1">
    <location>
        <begin position="59"/>
        <end position="69"/>
    </location>
</feature>
<gene>
    <name evidence="2" type="ORF">RD2015_2414</name>
</gene>
<feature type="compositionally biased region" description="Basic and acidic residues" evidence="1">
    <location>
        <begin position="22"/>
        <end position="36"/>
    </location>
</feature>
<dbReference type="RefSeq" id="WP_058935098.1">
    <property type="nucleotide sequence ID" value="NZ_CP013729.1"/>
</dbReference>
<accession>A0A0U3MV62</accession>
<evidence type="ECO:0000313" key="2">
    <source>
        <dbReference type="EMBL" id="ALV06883.1"/>
    </source>
</evidence>
<dbReference type="KEGG" id="rdp:RD2015_2414"/>
<dbReference type="OrthoDB" id="9156298at2"/>
<reference evidence="2 3" key="1">
    <citation type="submission" date="2015-12" db="EMBL/GenBank/DDBJ databases">
        <title>Complete genome of Roseateles depolymerans KCTC 42856.</title>
        <authorList>
            <person name="Kim K.M."/>
        </authorList>
    </citation>
    <scope>NUCLEOTIDE SEQUENCE [LARGE SCALE GENOMIC DNA]</scope>
    <source>
        <strain evidence="2 3">KCTC 42856</strain>
    </source>
</reference>
<organism evidence="2 3">
    <name type="scientific">Roseateles depolymerans</name>
    <dbReference type="NCBI Taxonomy" id="76731"/>
    <lineage>
        <taxon>Bacteria</taxon>
        <taxon>Pseudomonadati</taxon>
        <taxon>Pseudomonadota</taxon>
        <taxon>Betaproteobacteria</taxon>
        <taxon>Burkholderiales</taxon>
        <taxon>Sphaerotilaceae</taxon>
        <taxon>Roseateles</taxon>
    </lineage>
</organism>
<sequence length="80" mass="8553">MFKRIVPLALAGYALWQWQKSRSREQHSAVGKKPEEVTTWEGEGGALHQTGAQLGPEPTHSKAIVEDPRGGPAAAAAGLH</sequence>
<evidence type="ECO:0000256" key="1">
    <source>
        <dbReference type="SAM" id="MobiDB-lite"/>
    </source>
</evidence>
<dbReference type="AlphaFoldDB" id="A0A0U3MV62"/>